<proteinExistence type="predicted"/>
<organism evidence="2 3">
    <name type="scientific">Liparis tanakae</name>
    <name type="common">Tanaka's snailfish</name>
    <dbReference type="NCBI Taxonomy" id="230148"/>
    <lineage>
        <taxon>Eukaryota</taxon>
        <taxon>Metazoa</taxon>
        <taxon>Chordata</taxon>
        <taxon>Craniata</taxon>
        <taxon>Vertebrata</taxon>
        <taxon>Euteleostomi</taxon>
        <taxon>Actinopterygii</taxon>
        <taxon>Neopterygii</taxon>
        <taxon>Teleostei</taxon>
        <taxon>Neoteleostei</taxon>
        <taxon>Acanthomorphata</taxon>
        <taxon>Eupercaria</taxon>
        <taxon>Perciformes</taxon>
        <taxon>Cottioidei</taxon>
        <taxon>Cottales</taxon>
        <taxon>Liparidae</taxon>
        <taxon>Liparis</taxon>
    </lineage>
</organism>
<gene>
    <name evidence="2" type="ORF">EYF80_021722</name>
</gene>
<comment type="caution">
    <text evidence="2">The sequence shown here is derived from an EMBL/GenBank/DDBJ whole genome shotgun (WGS) entry which is preliminary data.</text>
</comment>
<dbReference type="Proteomes" id="UP000314294">
    <property type="component" value="Unassembled WGS sequence"/>
</dbReference>
<name>A0A4Z2HQT1_9TELE</name>
<sequence length="134" mass="14402">MLNTQYQKADAHKHPGHSRIRGYGVRAGSCTGVRRGVVRTLRGSEIQCVCHSECCGCALGFLGPGLIHLHIAPLQRGCCAETRRRSVPVPSLLAQPLAPSQGGERRGAGLARCPQSTHTGPVMRWFSLPPKESP</sequence>
<dbReference type="EMBL" id="SRLO01000195">
    <property type="protein sequence ID" value="TNN68077.1"/>
    <property type="molecule type" value="Genomic_DNA"/>
</dbReference>
<protein>
    <submittedName>
        <fullName evidence="2">Uncharacterized protein</fullName>
    </submittedName>
</protein>
<evidence type="ECO:0000313" key="2">
    <source>
        <dbReference type="EMBL" id="TNN68077.1"/>
    </source>
</evidence>
<keyword evidence="3" id="KW-1185">Reference proteome</keyword>
<accession>A0A4Z2HQT1</accession>
<feature type="region of interest" description="Disordered" evidence="1">
    <location>
        <begin position="90"/>
        <end position="134"/>
    </location>
</feature>
<evidence type="ECO:0000256" key="1">
    <source>
        <dbReference type="SAM" id="MobiDB-lite"/>
    </source>
</evidence>
<reference evidence="2 3" key="1">
    <citation type="submission" date="2019-03" db="EMBL/GenBank/DDBJ databases">
        <title>First draft genome of Liparis tanakae, snailfish: a comprehensive survey of snailfish specific genes.</title>
        <authorList>
            <person name="Kim W."/>
            <person name="Song I."/>
            <person name="Jeong J.-H."/>
            <person name="Kim D."/>
            <person name="Kim S."/>
            <person name="Ryu S."/>
            <person name="Song J.Y."/>
            <person name="Lee S.K."/>
        </authorList>
    </citation>
    <scope>NUCLEOTIDE SEQUENCE [LARGE SCALE GENOMIC DNA]</scope>
    <source>
        <tissue evidence="2">Muscle</tissue>
    </source>
</reference>
<evidence type="ECO:0000313" key="3">
    <source>
        <dbReference type="Proteomes" id="UP000314294"/>
    </source>
</evidence>
<dbReference type="AlphaFoldDB" id="A0A4Z2HQT1"/>